<dbReference type="InterPro" id="IPR029056">
    <property type="entry name" value="Ribokinase-like"/>
</dbReference>
<dbReference type="AlphaFoldDB" id="A0A4U0R639"/>
<accession>A0A4U0R639</accession>
<comment type="caution">
    <text evidence="4">The sequence shown here is derived from an EMBL/GenBank/DDBJ whole genome shotgun (WGS) entry which is preliminary data.</text>
</comment>
<keyword evidence="4" id="KW-0238">DNA-binding</keyword>
<dbReference type="PRINTS" id="PR00990">
    <property type="entry name" value="RIBOKINASE"/>
</dbReference>
<sequence>MVNAGTGKHRRRATIREVAQLAGVSVGTVSHVLTSSKAVSESSRAAVLKAVEKLNYQPNSLARSLIARRSRVQREDQTERPRLVTVGYLSIDYMVHLDHAPQSGDRVTSKSIEKMLGGPAANVAAFAAGLGKPFELNVEIVTHFGSDADSLWALEELERQKIDTSSARQQPNERLSRCIVLVEGDGQRTIINEPLTVPVEFLARHLEGRVTGLAPVCVHFDGFHKDVAFRVKNALQAEGYLLSIHAAGLPASSQSIEGAAELIQSFDLVFLDSRCFSQICATSPELSQQPEHIFNSASSPRCRAVIVTRGAKGAMLLRPGHAPLILHAQATKVIDATGAGDAFVGLFLGSWLAQDDLEAALGHAVRGASLSLMALGAQGRLAVAADVMTPFERGMAGTASRD</sequence>
<dbReference type="PANTHER" id="PTHR10584:SF166">
    <property type="entry name" value="RIBOKINASE"/>
    <property type="match status" value="1"/>
</dbReference>
<reference evidence="4 5" key="1">
    <citation type="submission" date="2019-04" db="EMBL/GenBank/DDBJ databases">
        <authorList>
            <person name="Li J."/>
        </authorList>
    </citation>
    <scope>NUCLEOTIDE SEQUENCE [LARGE SCALE GENOMIC DNA]</scope>
    <source>
        <strain evidence="4 5">KCTC 42687</strain>
    </source>
</reference>
<dbReference type="InterPro" id="IPR010982">
    <property type="entry name" value="Lambda_DNA-bd_dom_sf"/>
</dbReference>
<dbReference type="GO" id="GO:0006796">
    <property type="term" value="P:phosphate-containing compound metabolic process"/>
    <property type="evidence" value="ECO:0007669"/>
    <property type="project" value="UniProtKB-ARBA"/>
</dbReference>
<dbReference type="Gene3D" id="3.40.1190.20">
    <property type="match status" value="1"/>
</dbReference>
<evidence type="ECO:0000313" key="4">
    <source>
        <dbReference type="EMBL" id="TJZ90176.1"/>
    </source>
</evidence>
<gene>
    <name evidence="4" type="ORF">FA743_16310</name>
</gene>
<name>A0A4U0R639_9RHOB</name>
<dbReference type="EMBL" id="SUNI01000019">
    <property type="protein sequence ID" value="TJZ90176.1"/>
    <property type="molecule type" value="Genomic_DNA"/>
</dbReference>
<dbReference type="InterPro" id="IPR000843">
    <property type="entry name" value="HTH_LacI"/>
</dbReference>
<dbReference type="GO" id="GO:0006355">
    <property type="term" value="P:regulation of DNA-templated transcription"/>
    <property type="evidence" value="ECO:0007669"/>
    <property type="project" value="InterPro"/>
</dbReference>
<dbReference type="SUPFAM" id="SSF53613">
    <property type="entry name" value="Ribokinase-like"/>
    <property type="match status" value="1"/>
</dbReference>
<evidence type="ECO:0000313" key="5">
    <source>
        <dbReference type="Proteomes" id="UP000309747"/>
    </source>
</evidence>
<dbReference type="Gene3D" id="1.10.260.40">
    <property type="entry name" value="lambda repressor-like DNA-binding domains"/>
    <property type="match status" value="1"/>
</dbReference>
<dbReference type="OrthoDB" id="9792663at2"/>
<dbReference type="InterPro" id="IPR002139">
    <property type="entry name" value="Ribo/fructo_kinase"/>
</dbReference>
<dbReference type="GO" id="GO:0016301">
    <property type="term" value="F:kinase activity"/>
    <property type="evidence" value="ECO:0007669"/>
    <property type="project" value="UniProtKB-KW"/>
</dbReference>
<evidence type="ECO:0000256" key="1">
    <source>
        <dbReference type="ARBA" id="ARBA00022679"/>
    </source>
</evidence>
<keyword evidence="2" id="KW-0418">Kinase</keyword>
<dbReference type="Proteomes" id="UP000309747">
    <property type="component" value="Unassembled WGS sequence"/>
</dbReference>
<dbReference type="Pfam" id="PF00356">
    <property type="entry name" value="LacI"/>
    <property type="match status" value="1"/>
</dbReference>
<dbReference type="CDD" id="cd01392">
    <property type="entry name" value="HTH_LacI"/>
    <property type="match status" value="1"/>
</dbReference>
<protein>
    <submittedName>
        <fullName evidence="4">LacI family DNA-binding transcriptional regulator</fullName>
    </submittedName>
</protein>
<dbReference type="Pfam" id="PF00294">
    <property type="entry name" value="PfkB"/>
    <property type="match status" value="1"/>
</dbReference>
<dbReference type="SMART" id="SM00354">
    <property type="entry name" value="HTH_LACI"/>
    <property type="match status" value="1"/>
</dbReference>
<dbReference type="PANTHER" id="PTHR10584">
    <property type="entry name" value="SUGAR KINASE"/>
    <property type="match status" value="1"/>
</dbReference>
<dbReference type="InterPro" id="IPR011611">
    <property type="entry name" value="PfkB_dom"/>
</dbReference>
<dbReference type="RefSeq" id="WP_136887163.1">
    <property type="nucleotide sequence ID" value="NZ_SUNI01000019.1"/>
</dbReference>
<evidence type="ECO:0000256" key="2">
    <source>
        <dbReference type="ARBA" id="ARBA00022777"/>
    </source>
</evidence>
<dbReference type="PROSITE" id="PS00356">
    <property type="entry name" value="HTH_LACI_1"/>
    <property type="match status" value="1"/>
</dbReference>
<proteinExistence type="predicted"/>
<keyword evidence="1" id="KW-0808">Transferase</keyword>
<feature type="domain" description="HTH lacI-type" evidence="3">
    <location>
        <begin position="13"/>
        <end position="67"/>
    </location>
</feature>
<dbReference type="PROSITE" id="PS50932">
    <property type="entry name" value="HTH_LACI_2"/>
    <property type="match status" value="1"/>
</dbReference>
<dbReference type="GO" id="GO:0003677">
    <property type="term" value="F:DNA binding"/>
    <property type="evidence" value="ECO:0007669"/>
    <property type="project" value="UniProtKB-KW"/>
</dbReference>
<keyword evidence="5" id="KW-1185">Reference proteome</keyword>
<evidence type="ECO:0000259" key="3">
    <source>
        <dbReference type="PROSITE" id="PS50932"/>
    </source>
</evidence>
<organism evidence="4 5">
    <name type="scientific">Paracoccus gahaiensis</name>
    <dbReference type="NCBI Taxonomy" id="1706839"/>
    <lineage>
        <taxon>Bacteria</taxon>
        <taxon>Pseudomonadati</taxon>
        <taxon>Pseudomonadota</taxon>
        <taxon>Alphaproteobacteria</taxon>
        <taxon>Rhodobacterales</taxon>
        <taxon>Paracoccaceae</taxon>
        <taxon>Paracoccus</taxon>
    </lineage>
</organism>
<dbReference type="SUPFAM" id="SSF47413">
    <property type="entry name" value="lambda repressor-like DNA-binding domains"/>
    <property type="match status" value="1"/>
</dbReference>